<keyword evidence="1" id="KW-0812">Transmembrane</keyword>
<evidence type="ECO:0000313" key="3">
    <source>
        <dbReference type="Proteomes" id="UP001153737"/>
    </source>
</evidence>
<organism evidence="2 3">
    <name type="scientific">Phaedon cochleariae</name>
    <name type="common">Mustard beetle</name>
    <dbReference type="NCBI Taxonomy" id="80249"/>
    <lineage>
        <taxon>Eukaryota</taxon>
        <taxon>Metazoa</taxon>
        <taxon>Ecdysozoa</taxon>
        <taxon>Arthropoda</taxon>
        <taxon>Hexapoda</taxon>
        <taxon>Insecta</taxon>
        <taxon>Pterygota</taxon>
        <taxon>Neoptera</taxon>
        <taxon>Endopterygota</taxon>
        <taxon>Coleoptera</taxon>
        <taxon>Polyphaga</taxon>
        <taxon>Cucujiformia</taxon>
        <taxon>Chrysomeloidea</taxon>
        <taxon>Chrysomelidae</taxon>
        <taxon>Chrysomelinae</taxon>
        <taxon>Chrysomelini</taxon>
        <taxon>Phaedon</taxon>
    </lineage>
</organism>
<reference evidence="2" key="2">
    <citation type="submission" date="2022-10" db="EMBL/GenBank/DDBJ databases">
        <authorList>
            <consortium name="ENA_rothamsted_submissions"/>
            <consortium name="culmorum"/>
            <person name="King R."/>
        </authorList>
    </citation>
    <scope>NUCLEOTIDE SEQUENCE</scope>
</reference>
<feature type="transmembrane region" description="Helical" evidence="1">
    <location>
        <begin position="151"/>
        <end position="173"/>
    </location>
</feature>
<keyword evidence="3" id="KW-1185">Reference proteome</keyword>
<feature type="transmembrane region" description="Helical" evidence="1">
    <location>
        <begin position="223"/>
        <end position="242"/>
    </location>
</feature>
<evidence type="ECO:0000256" key="1">
    <source>
        <dbReference type="SAM" id="Phobius"/>
    </source>
</evidence>
<reference evidence="2" key="1">
    <citation type="submission" date="2022-01" db="EMBL/GenBank/DDBJ databases">
        <authorList>
            <person name="King R."/>
        </authorList>
    </citation>
    <scope>NUCLEOTIDE SEQUENCE</scope>
</reference>
<feature type="transmembrane region" description="Helical" evidence="1">
    <location>
        <begin position="77"/>
        <end position="99"/>
    </location>
</feature>
<proteinExistence type="predicted"/>
<dbReference type="AlphaFoldDB" id="A0A9P0GRD5"/>
<accession>A0A9P0GRD5</accession>
<dbReference type="OrthoDB" id="435754at2759"/>
<feature type="transmembrane region" description="Helical" evidence="1">
    <location>
        <begin position="179"/>
        <end position="202"/>
    </location>
</feature>
<evidence type="ECO:0000313" key="2">
    <source>
        <dbReference type="EMBL" id="CAH1154344.1"/>
    </source>
</evidence>
<dbReference type="Proteomes" id="UP001153737">
    <property type="component" value="Chromosome 15"/>
</dbReference>
<gene>
    <name evidence="2" type="ORF">PHAECO_LOCUS4931</name>
</gene>
<keyword evidence="1" id="KW-1133">Transmembrane helix</keyword>
<feature type="transmembrane region" description="Helical" evidence="1">
    <location>
        <begin position="36"/>
        <end position="65"/>
    </location>
</feature>
<name>A0A9P0GRD5_PHACE</name>
<sequence length="322" mass="37427">MMATNLTVLNETVFEDDPFAELDEAAIEQEELAASFAYIIVTILVKLAVCLAAIAADIFLVIMICRFRKLRSIRMNMFILNATILSVVYLLCTPLYFMLGHLLFNHNAPTLFLWQTQNTLLILYNTFAICMAVCWFLTGYKPLLIKKYQKYSSHVFGTIYIAFIIEWIFAFIYSKNHHIARMSIFTVFYVIFLVLLVILNVLKTRVSMSSDCAKTSYCLNVANIIFFAYLPMFLFHIAIRFISNDFMFYLEFIPELIALAHPVLIVYELGRKDKHFKTAYKKSFERQHEYEDDNLDEVSDNEIGDTRTNVISVDDNRQTLII</sequence>
<protein>
    <submittedName>
        <fullName evidence="2">Uncharacterized protein</fullName>
    </submittedName>
</protein>
<feature type="transmembrane region" description="Helical" evidence="1">
    <location>
        <begin position="248"/>
        <end position="267"/>
    </location>
</feature>
<keyword evidence="1" id="KW-0472">Membrane</keyword>
<feature type="transmembrane region" description="Helical" evidence="1">
    <location>
        <begin position="119"/>
        <end position="139"/>
    </location>
</feature>
<dbReference type="EMBL" id="OU896721">
    <property type="protein sequence ID" value="CAH1154344.1"/>
    <property type="molecule type" value="Genomic_DNA"/>
</dbReference>
<dbReference type="SUPFAM" id="SSF81321">
    <property type="entry name" value="Family A G protein-coupled receptor-like"/>
    <property type="match status" value="1"/>
</dbReference>